<accession>A0ABR7SYN6</accession>
<gene>
    <name evidence="1" type="ORF">H9Y04_43400</name>
</gene>
<organism evidence="1 2">
    <name type="scientific">Streptomyces polyasparticus</name>
    <dbReference type="NCBI Taxonomy" id="2767826"/>
    <lineage>
        <taxon>Bacteria</taxon>
        <taxon>Bacillati</taxon>
        <taxon>Actinomycetota</taxon>
        <taxon>Actinomycetes</taxon>
        <taxon>Kitasatosporales</taxon>
        <taxon>Streptomycetaceae</taxon>
        <taxon>Streptomyces</taxon>
    </lineage>
</organism>
<name>A0ABR7SYN6_9ACTN</name>
<dbReference type="EMBL" id="JACTVJ010000039">
    <property type="protein sequence ID" value="MBC9719378.1"/>
    <property type="molecule type" value="Genomic_DNA"/>
</dbReference>
<proteinExistence type="predicted"/>
<reference evidence="1 2" key="1">
    <citation type="submission" date="2020-08" db="EMBL/GenBank/DDBJ databases">
        <title>Genemic of Streptomyces polyaspartic.</title>
        <authorList>
            <person name="Liu W."/>
        </authorList>
    </citation>
    <scope>NUCLEOTIDE SEQUENCE [LARGE SCALE GENOMIC DNA]</scope>
    <source>
        <strain evidence="1 2">TRM66268-LWL</strain>
    </source>
</reference>
<evidence type="ECO:0000313" key="1">
    <source>
        <dbReference type="EMBL" id="MBC9719378.1"/>
    </source>
</evidence>
<sequence>MAVIAAVQRRDRADYRANVGGELTLDAWITEYGESGIRELCSFAARQAGLGEHAGDLVQRIIGDTVLRTTAEAERRNVAEGWNLYRP</sequence>
<keyword evidence="2" id="KW-1185">Reference proteome</keyword>
<comment type="caution">
    <text evidence="1">The sequence shown here is derived from an EMBL/GenBank/DDBJ whole genome shotgun (WGS) entry which is preliminary data.</text>
</comment>
<dbReference type="RefSeq" id="WP_187819784.1">
    <property type="nucleotide sequence ID" value="NZ_JACTVJ010000039.1"/>
</dbReference>
<protein>
    <submittedName>
        <fullName evidence="1">Uncharacterized protein</fullName>
    </submittedName>
</protein>
<evidence type="ECO:0000313" key="2">
    <source>
        <dbReference type="Proteomes" id="UP000642284"/>
    </source>
</evidence>
<dbReference type="Proteomes" id="UP000642284">
    <property type="component" value="Unassembled WGS sequence"/>
</dbReference>